<feature type="transmembrane region" description="Helical" evidence="8">
    <location>
        <begin position="154"/>
        <end position="172"/>
    </location>
</feature>
<comment type="caution">
    <text evidence="9">The sequence shown here is derived from an EMBL/GenBank/DDBJ whole genome shotgun (WGS) entry which is preliminary data.</text>
</comment>
<evidence type="ECO:0000256" key="2">
    <source>
        <dbReference type="ARBA" id="ARBA00022475"/>
    </source>
</evidence>
<keyword evidence="4 8" id="KW-0812">Transmembrane</keyword>
<evidence type="ECO:0000256" key="5">
    <source>
        <dbReference type="ARBA" id="ARBA00022801"/>
    </source>
</evidence>
<dbReference type="NCBIfam" id="TIGR04178">
    <property type="entry name" value="exo_archaeo"/>
    <property type="match status" value="1"/>
</dbReference>
<accession>A0ABR5DHZ8</accession>
<keyword evidence="2" id="KW-1003">Cell membrane</keyword>
<evidence type="ECO:0000256" key="3">
    <source>
        <dbReference type="ARBA" id="ARBA00022670"/>
    </source>
</evidence>
<keyword evidence="3" id="KW-0645">Protease</keyword>
<keyword evidence="10" id="KW-1185">Reference proteome</keyword>
<dbReference type="InterPro" id="IPR019127">
    <property type="entry name" value="Exosortase"/>
</dbReference>
<evidence type="ECO:0000256" key="7">
    <source>
        <dbReference type="ARBA" id="ARBA00023136"/>
    </source>
</evidence>
<sequence>MKELFKKYKAVVRFVVLFLGTYLLLSAGYGLYLKTSVNGNYFPDFITNLVARQSAAVLDTFGYSATLTPDTVVQGMLLTIDGNYTVNIVEGCNSISVIILFVAFIIAFAENFKKTVFFLFAGAVLIYIVNILRVAILTVALYKYPQHENILHSVVFPGIIYSMVFVLWMVWVRMLKPNSPNE</sequence>
<evidence type="ECO:0000256" key="1">
    <source>
        <dbReference type="ARBA" id="ARBA00004651"/>
    </source>
</evidence>
<keyword evidence="5" id="KW-0378">Hydrolase</keyword>
<evidence type="ECO:0000313" key="9">
    <source>
        <dbReference type="EMBL" id="KJJ38403.1"/>
    </source>
</evidence>
<dbReference type="Pfam" id="PF09721">
    <property type="entry name" value="Exosortase_EpsH"/>
    <property type="match status" value="1"/>
</dbReference>
<dbReference type="NCBIfam" id="TIGR04128">
    <property type="entry name" value="exoso_Fjoh_1448"/>
    <property type="match status" value="1"/>
</dbReference>
<feature type="transmembrane region" description="Helical" evidence="8">
    <location>
        <begin position="88"/>
        <end position="109"/>
    </location>
</feature>
<feature type="transmembrane region" description="Helical" evidence="8">
    <location>
        <begin position="116"/>
        <end position="142"/>
    </location>
</feature>
<feature type="transmembrane region" description="Helical" evidence="8">
    <location>
        <begin position="12"/>
        <end position="32"/>
    </location>
</feature>
<evidence type="ECO:0000256" key="8">
    <source>
        <dbReference type="SAM" id="Phobius"/>
    </source>
</evidence>
<proteinExistence type="predicted"/>
<evidence type="ECO:0000313" key="10">
    <source>
        <dbReference type="Proteomes" id="UP000033497"/>
    </source>
</evidence>
<keyword evidence="6 8" id="KW-1133">Transmembrane helix</keyword>
<keyword evidence="7 8" id="KW-0472">Membrane</keyword>
<protein>
    <submittedName>
        <fullName evidence="9">Molecular chaperone GroEL</fullName>
    </submittedName>
</protein>
<dbReference type="EMBL" id="JSVU01000005">
    <property type="protein sequence ID" value="KJJ38403.1"/>
    <property type="molecule type" value="Genomic_DNA"/>
</dbReference>
<gene>
    <name evidence="9" type="ORF">MB09_10220</name>
</gene>
<dbReference type="InterPro" id="IPR026392">
    <property type="entry name" value="Exo/Archaeosortase_dom"/>
</dbReference>
<evidence type="ECO:0000256" key="6">
    <source>
        <dbReference type="ARBA" id="ARBA00022989"/>
    </source>
</evidence>
<organism evidence="9 10">
    <name type="scientific">Aequorivita vladivostokensis</name>
    <dbReference type="NCBI Taxonomy" id="171194"/>
    <lineage>
        <taxon>Bacteria</taxon>
        <taxon>Pseudomonadati</taxon>
        <taxon>Bacteroidota</taxon>
        <taxon>Flavobacteriia</taxon>
        <taxon>Flavobacteriales</taxon>
        <taxon>Flavobacteriaceae</taxon>
        <taxon>Aequorivita</taxon>
    </lineage>
</organism>
<evidence type="ECO:0000256" key="4">
    <source>
        <dbReference type="ARBA" id="ARBA00022692"/>
    </source>
</evidence>
<comment type="subcellular location">
    <subcellularLocation>
        <location evidence="1">Cell membrane</location>
        <topology evidence="1">Multi-pass membrane protein</topology>
    </subcellularLocation>
</comment>
<reference evidence="9 10" key="1">
    <citation type="submission" date="2014-10" db="EMBL/GenBank/DDBJ databases">
        <title>Genome sequencing of Vitellibacter vladivostokensis KMM 3516.</title>
        <authorList>
            <person name="Thevarajoo S."/>
            <person name="Selvaratnam C."/>
            <person name="Goh K.M."/>
            <person name="Chong C.S."/>
        </authorList>
    </citation>
    <scope>NUCLEOTIDE SEQUENCE [LARGE SCALE GENOMIC DNA]</scope>
    <source>
        <strain evidence="9 10">KMM 3516</strain>
    </source>
</reference>
<dbReference type="InterPro" id="IPR026323">
    <property type="entry name" value="Exosortase-related_prot_XrtF"/>
</dbReference>
<name>A0ABR5DHZ8_9FLAO</name>
<dbReference type="Proteomes" id="UP000033497">
    <property type="component" value="Unassembled WGS sequence"/>
</dbReference>
<dbReference type="RefSeq" id="WP_045080779.1">
    <property type="nucleotide sequence ID" value="NZ_JSVU01000005.1"/>
</dbReference>